<evidence type="ECO:0000313" key="2">
    <source>
        <dbReference type="EMBL" id="CAE2314018.1"/>
    </source>
</evidence>
<dbReference type="InterPro" id="IPR013024">
    <property type="entry name" value="GGCT-like"/>
</dbReference>
<reference evidence="2" key="1">
    <citation type="submission" date="2021-01" db="EMBL/GenBank/DDBJ databases">
        <authorList>
            <person name="Corre E."/>
            <person name="Pelletier E."/>
            <person name="Niang G."/>
            <person name="Scheremetjew M."/>
            <person name="Finn R."/>
            <person name="Kale V."/>
            <person name="Holt S."/>
            <person name="Cochrane G."/>
            <person name="Meng A."/>
            <person name="Brown T."/>
            <person name="Cohen L."/>
        </authorList>
    </citation>
    <scope>NUCLEOTIDE SEQUENCE</scope>
    <source>
        <strain evidence="2">SoJaBio B1-5/56/2</strain>
    </source>
</reference>
<proteinExistence type="predicted"/>
<dbReference type="CDD" id="cd06661">
    <property type="entry name" value="GGCT_like"/>
    <property type="match status" value="1"/>
</dbReference>
<dbReference type="Gene3D" id="3.10.490.10">
    <property type="entry name" value="Gamma-glutamyl cyclotransferase-like"/>
    <property type="match status" value="1"/>
</dbReference>
<protein>
    <recommendedName>
        <fullName evidence="1">Gamma-glutamylcyclotransferase AIG2-like domain-containing protein</fullName>
    </recommendedName>
</protein>
<accession>A0A7S4L402</accession>
<dbReference type="Pfam" id="PF06094">
    <property type="entry name" value="GGACT"/>
    <property type="match status" value="1"/>
</dbReference>
<dbReference type="InterPro" id="IPR036568">
    <property type="entry name" value="GGCT-like_sf"/>
</dbReference>
<gene>
    <name evidence="2" type="ORF">NAES01612_LOCUS15184</name>
</gene>
<evidence type="ECO:0000259" key="1">
    <source>
        <dbReference type="Pfam" id="PF06094"/>
    </source>
</evidence>
<dbReference type="EMBL" id="HBKR01023199">
    <property type="protein sequence ID" value="CAE2314018.1"/>
    <property type="molecule type" value="Transcribed_RNA"/>
</dbReference>
<feature type="domain" description="Gamma-glutamylcyclotransferase AIG2-like" evidence="1">
    <location>
        <begin position="10"/>
        <end position="131"/>
    </location>
</feature>
<dbReference type="InterPro" id="IPR009288">
    <property type="entry name" value="AIG2-like_dom"/>
</dbReference>
<sequence>MVEERPVPCFCFGSNGLTQLKERIETDNLKAYPAVVPDYVRVYSGKSNKWDGGCVASIVESKGAFVLGSVVPLSPKQMEKLDRFEGISEGDDPFGMEGWYRRHWVSYHDNMEEAKNKSNEKRAIAYVMNPRSWTARGPSEKYLNACHRNISQFWKNHNVSVTYNGKEGEPGEVFQLPVLTLEKKLYRIWSPTELINHVFWYDGQSPKTATTTATTTAIRRTNKKDCVLVDKRTEEEGDKIEGKVGEIPEENKEVFLEKIDKEMSDDFVRSVVWVEREEGGVFAWCYHVDRE</sequence>
<organism evidence="2">
    <name type="scientific">Paramoeba aestuarina</name>
    <dbReference type="NCBI Taxonomy" id="180227"/>
    <lineage>
        <taxon>Eukaryota</taxon>
        <taxon>Amoebozoa</taxon>
        <taxon>Discosea</taxon>
        <taxon>Flabellinia</taxon>
        <taxon>Dactylopodida</taxon>
        <taxon>Paramoebidae</taxon>
        <taxon>Paramoeba</taxon>
    </lineage>
</organism>
<dbReference type="AlphaFoldDB" id="A0A7S4L402"/>
<name>A0A7S4L402_9EUKA</name>
<dbReference type="SUPFAM" id="SSF110857">
    <property type="entry name" value="Gamma-glutamyl cyclotransferase-like"/>
    <property type="match status" value="1"/>
</dbReference>